<accession>A0ABR3JQE3</accession>
<proteinExistence type="predicted"/>
<reference evidence="4" key="1">
    <citation type="submission" date="2024-06" db="EMBL/GenBank/DDBJ databases">
        <title>Multi-omics analyses provide insights into the biosynthesis of the anticancer antibiotic pleurotin in Hohenbuehelia grisea.</title>
        <authorList>
            <person name="Weaver J.A."/>
            <person name="Alberti F."/>
        </authorList>
    </citation>
    <scope>NUCLEOTIDE SEQUENCE [LARGE SCALE GENOMIC DNA]</scope>
    <source>
        <strain evidence="4">T-177</strain>
    </source>
</reference>
<dbReference type="InterPro" id="IPR020630">
    <property type="entry name" value="THF_DH/CycHdrlase_cat_dom"/>
</dbReference>
<evidence type="ECO:0000259" key="1">
    <source>
        <dbReference type="Pfam" id="PF00763"/>
    </source>
</evidence>
<dbReference type="InterPro" id="IPR020631">
    <property type="entry name" value="THF_DH/CycHdrlase_NAD-bd_dom"/>
</dbReference>
<dbReference type="Pfam" id="PF00763">
    <property type="entry name" value="THF_DHG_CYH"/>
    <property type="match status" value="1"/>
</dbReference>
<gene>
    <name evidence="3" type="ORF">HGRIS_000216</name>
</gene>
<organism evidence="3 4">
    <name type="scientific">Hohenbuehelia grisea</name>
    <dbReference type="NCBI Taxonomy" id="104357"/>
    <lineage>
        <taxon>Eukaryota</taxon>
        <taxon>Fungi</taxon>
        <taxon>Dikarya</taxon>
        <taxon>Basidiomycota</taxon>
        <taxon>Agaricomycotina</taxon>
        <taxon>Agaricomycetes</taxon>
        <taxon>Agaricomycetidae</taxon>
        <taxon>Agaricales</taxon>
        <taxon>Pleurotineae</taxon>
        <taxon>Pleurotaceae</taxon>
        <taxon>Hohenbuehelia</taxon>
    </lineage>
</organism>
<dbReference type="Gene3D" id="3.40.50.720">
    <property type="entry name" value="NAD(P)-binding Rossmann-like Domain"/>
    <property type="match status" value="1"/>
</dbReference>
<dbReference type="Pfam" id="PF02882">
    <property type="entry name" value="THF_DHG_CYH_C"/>
    <property type="match status" value="1"/>
</dbReference>
<evidence type="ECO:0000313" key="3">
    <source>
        <dbReference type="EMBL" id="KAL0958040.1"/>
    </source>
</evidence>
<comment type="caution">
    <text evidence="3">The sequence shown here is derived from an EMBL/GenBank/DDBJ whole genome shotgun (WGS) entry which is preliminary data.</text>
</comment>
<protein>
    <recommendedName>
        <fullName evidence="5">NAD(P)-binding protein</fullName>
    </recommendedName>
</protein>
<dbReference type="SUPFAM" id="SSF51735">
    <property type="entry name" value="NAD(P)-binding Rossmann-fold domains"/>
    <property type="match status" value="1"/>
</dbReference>
<keyword evidence="4" id="KW-1185">Reference proteome</keyword>
<name>A0ABR3JQE3_9AGAR</name>
<evidence type="ECO:0000313" key="4">
    <source>
        <dbReference type="Proteomes" id="UP001556367"/>
    </source>
</evidence>
<dbReference type="InterPro" id="IPR036291">
    <property type="entry name" value="NAD(P)-bd_dom_sf"/>
</dbReference>
<evidence type="ECO:0000259" key="2">
    <source>
        <dbReference type="Pfam" id="PF02882"/>
    </source>
</evidence>
<dbReference type="SUPFAM" id="SSF53223">
    <property type="entry name" value="Aminoacid dehydrogenase-like, N-terminal domain"/>
    <property type="match status" value="1"/>
</dbReference>
<feature type="domain" description="Tetrahydrofolate dehydrogenase/cyclohydrolase catalytic" evidence="1">
    <location>
        <begin position="13"/>
        <end position="134"/>
    </location>
</feature>
<dbReference type="Gene3D" id="3.40.50.10860">
    <property type="entry name" value="Leucine Dehydrogenase, chain A, domain 1"/>
    <property type="match status" value="1"/>
</dbReference>
<feature type="domain" description="Tetrahydrofolate dehydrogenase/cyclohydrolase NAD(P)-binding" evidence="2">
    <location>
        <begin position="185"/>
        <end position="247"/>
    </location>
</feature>
<dbReference type="EMBL" id="JASNQZ010000004">
    <property type="protein sequence ID" value="KAL0958040.1"/>
    <property type="molecule type" value="Genomic_DNA"/>
</dbReference>
<dbReference type="InterPro" id="IPR046346">
    <property type="entry name" value="Aminoacid_DH-like_N_sf"/>
</dbReference>
<dbReference type="Proteomes" id="UP001556367">
    <property type="component" value="Unassembled WGS sequence"/>
</dbReference>
<dbReference type="PANTHER" id="PTHR48099:SF3">
    <property type="entry name" value="METHYLENETETRAHYDROFOLATE DEHYDROGENASE [NAD(+)]"/>
    <property type="match status" value="1"/>
</dbReference>
<dbReference type="PANTHER" id="PTHR48099">
    <property type="entry name" value="C-1-TETRAHYDROFOLATE SYNTHASE, CYTOPLASMIC-RELATED"/>
    <property type="match status" value="1"/>
</dbReference>
<sequence>MATSQIRKGLLLKADQIATPFHNEVQSSLAQCLRKPKLVGILATSSAPSKFYAEFTRRQCEKLGVEFVLRKTGAAEDDLGDGAPKKEEGEGVEEAIIEANEDDSIDGIMVYYPIFGARQDHYLQQIVSPFKDVEGLHFKFHYNLYHNIRFIEPKSLNSVSPTSTVIPSETNSETPPPGTVKSILPCTPLAIVKCLEHAGVYNKILPYGDRAYGKTITVINRSEVVGRPLAALLANDGARVFSVDIDSIQEYTKRPNTETATARRYNPHHVVHPTTQTLEQCLGASDVVISAVPSADYKVRTAWLKDGCVCVNVSGEKNFEEDVRDKASLYVPAVGKVTILMLLRNLLRLQQYDAKFDA</sequence>
<evidence type="ECO:0008006" key="5">
    <source>
        <dbReference type="Google" id="ProtNLM"/>
    </source>
</evidence>